<protein>
    <submittedName>
        <fullName evidence="1">Uncharacterized protein</fullName>
    </submittedName>
</protein>
<accession>A0A6J5VZR5</accession>
<gene>
    <name evidence="1" type="ORF">ORAREDHAP_LOCUS5855</name>
</gene>
<dbReference type="PANTHER" id="PTHR33240:SF15">
    <property type="entry name" value="GAG-PRO-LIKE PROTEIN"/>
    <property type="match status" value="1"/>
</dbReference>
<dbReference type="Proteomes" id="UP000507245">
    <property type="component" value="Unassembled WGS sequence"/>
</dbReference>
<sequence>MKLYENEIQPNLTPIYAFEGTKAQPIGDVTLPVIAGGKILFVTFIVVDASSAYNAIMGRNWIHRMVGEASTLDIKGDQVEARRCYNIATNIKAATSQQSKDL</sequence>
<name>A0A6J5VZR5_PRUAR</name>
<evidence type="ECO:0000313" key="1">
    <source>
        <dbReference type="EMBL" id="CAB4294789.1"/>
    </source>
</evidence>
<proteinExistence type="predicted"/>
<organism evidence="1 2">
    <name type="scientific">Prunus armeniaca</name>
    <name type="common">Apricot</name>
    <name type="synonym">Armeniaca vulgaris</name>
    <dbReference type="NCBI Taxonomy" id="36596"/>
    <lineage>
        <taxon>Eukaryota</taxon>
        <taxon>Viridiplantae</taxon>
        <taxon>Streptophyta</taxon>
        <taxon>Embryophyta</taxon>
        <taxon>Tracheophyta</taxon>
        <taxon>Spermatophyta</taxon>
        <taxon>Magnoliopsida</taxon>
        <taxon>eudicotyledons</taxon>
        <taxon>Gunneridae</taxon>
        <taxon>Pentapetalae</taxon>
        <taxon>rosids</taxon>
        <taxon>fabids</taxon>
        <taxon>Rosales</taxon>
        <taxon>Rosaceae</taxon>
        <taxon>Amygdaloideae</taxon>
        <taxon>Amygdaleae</taxon>
        <taxon>Prunus</taxon>
    </lineage>
</organism>
<reference evidence="2" key="1">
    <citation type="journal article" date="2020" name="Genome Biol.">
        <title>Gamete binning: chromosome-level and haplotype-resolved genome assembly enabled by high-throughput single-cell sequencing of gamete genomes.</title>
        <authorList>
            <person name="Campoy J.A."/>
            <person name="Sun H."/>
            <person name="Goel M."/>
            <person name="Jiao W.-B."/>
            <person name="Folz-Donahue K."/>
            <person name="Wang N."/>
            <person name="Rubio M."/>
            <person name="Liu C."/>
            <person name="Kukat C."/>
            <person name="Ruiz D."/>
            <person name="Huettel B."/>
            <person name="Schneeberger K."/>
        </authorList>
    </citation>
    <scope>NUCLEOTIDE SEQUENCE [LARGE SCALE GENOMIC DNA]</scope>
    <source>
        <strain evidence="2">cv. Rojo Pasion</strain>
    </source>
</reference>
<evidence type="ECO:0000313" key="2">
    <source>
        <dbReference type="Proteomes" id="UP000507245"/>
    </source>
</evidence>
<dbReference type="OrthoDB" id="1166097at2759"/>
<dbReference type="PANTHER" id="PTHR33240">
    <property type="entry name" value="OS08G0508500 PROTEIN"/>
    <property type="match status" value="1"/>
</dbReference>
<dbReference type="AlphaFoldDB" id="A0A6J5VZR5"/>
<dbReference type="EMBL" id="CAEKKB010000001">
    <property type="protein sequence ID" value="CAB4294789.1"/>
    <property type="molecule type" value="Genomic_DNA"/>
</dbReference>
<keyword evidence="2" id="KW-1185">Reference proteome</keyword>